<keyword evidence="1 3" id="KW-0378">Hydrolase</keyword>
<evidence type="ECO:0000313" key="4">
    <source>
        <dbReference type="Proteomes" id="UP000663281"/>
    </source>
</evidence>
<dbReference type="KEGG" id="scyp:JYB88_11045"/>
<dbReference type="SUPFAM" id="SSF52499">
    <property type="entry name" value="Isochorismatase-like hydrolases"/>
    <property type="match status" value="1"/>
</dbReference>
<dbReference type="CDD" id="cd01014">
    <property type="entry name" value="nicotinamidase_related"/>
    <property type="match status" value="1"/>
</dbReference>
<dbReference type="Proteomes" id="UP000663281">
    <property type="component" value="Chromosome"/>
</dbReference>
<dbReference type="Pfam" id="PF00857">
    <property type="entry name" value="Isochorismatase"/>
    <property type="match status" value="1"/>
</dbReference>
<feature type="domain" description="Isochorismatase-like" evidence="2">
    <location>
        <begin position="4"/>
        <end position="148"/>
    </location>
</feature>
<dbReference type="GO" id="GO:0016787">
    <property type="term" value="F:hydrolase activity"/>
    <property type="evidence" value="ECO:0007669"/>
    <property type="project" value="UniProtKB-KW"/>
</dbReference>
<dbReference type="AlphaFoldDB" id="A0A974XI27"/>
<protein>
    <submittedName>
        <fullName evidence="3">Cysteine hydrolase</fullName>
    </submittedName>
</protein>
<dbReference type="InterPro" id="IPR050272">
    <property type="entry name" value="Isochorismatase-like_hydrls"/>
</dbReference>
<gene>
    <name evidence="3" type="ORF">JYB88_11045</name>
</gene>
<dbReference type="PANTHER" id="PTHR43540">
    <property type="entry name" value="PEROXYUREIDOACRYLATE/UREIDOACRYLATE AMIDOHYDROLASE-RELATED"/>
    <property type="match status" value="1"/>
</dbReference>
<dbReference type="InterPro" id="IPR036380">
    <property type="entry name" value="Isochorismatase-like_sf"/>
</dbReference>
<dbReference type="EMBL" id="CP071504">
    <property type="protein sequence ID" value="QSX28807.1"/>
    <property type="molecule type" value="Genomic_DNA"/>
</dbReference>
<dbReference type="InterPro" id="IPR000868">
    <property type="entry name" value="Isochorismatase-like_dom"/>
</dbReference>
<dbReference type="PANTHER" id="PTHR43540:SF14">
    <property type="entry name" value="ISOCHORISMATASE"/>
    <property type="match status" value="1"/>
</dbReference>
<keyword evidence="4" id="KW-1185">Reference proteome</keyword>
<reference evidence="3 4" key="1">
    <citation type="submission" date="2021-03" db="EMBL/GenBank/DDBJ databases">
        <title>Novel species identification of genus Shewanella.</title>
        <authorList>
            <person name="Liu G."/>
            <person name="Zhang Q."/>
        </authorList>
    </citation>
    <scope>NUCLEOTIDE SEQUENCE [LARGE SCALE GENOMIC DNA]</scope>
    <source>
        <strain evidence="3 4">FJAT-53726</strain>
    </source>
</reference>
<name>A0A974XI27_9GAMM</name>
<evidence type="ECO:0000313" key="3">
    <source>
        <dbReference type="EMBL" id="QSX28807.1"/>
    </source>
</evidence>
<dbReference type="Gene3D" id="3.40.50.850">
    <property type="entry name" value="Isochorismatase-like"/>
    <property type="match status" value="1"/>
</dbReference>
<accession>A0A974XI27</accession>
<organism evidence="3 4">
    <name type="scientific">Shewanella cyperi</name>
    <dbReference type="NCBI Taxonomy" id="2814292"/>
    <lineage>
        <taxon>Bacteria</taxon>
        <taxon>Pseudomonadati</taxon>
        <taxon>Pseudomonadota</taxon>
        <taxon>Gammaproteobacteria</taxon>
        <taxon>Alteromonadales</taxon>
        <taxon>Shewanellaceae</taxon>
        <taxon>Shewanella</taxon>
    </lineage>
</organism>
<evidence type="ECO:0000256" key="1">
    <source>
        <dbReference type="ARBA" id="ARBA00022801"/>
    </source>
</evidence>
<evidence type="ECO:0000259" key="2">
    <source>
        <dbReference type="Pfam" id="PF00857"/>
    </source>
</evidence>
<sequence length="178" mass="19257">MTKALLVIDVQKLLFENGNPPHEAHAVIDRINSLSQQARDSDMPVIFIQHEQESTPIARDSDGWQLATGLVAEEDDFRVGKSTPDSFNGTGLKSLLDELDVTELVICGYASEFCVDTTVRRALALGYPVTLVTDAHTTANKPHLDAASIIAHHNATLCSIKSFGVVATGVSTNDWLAE</sequence>
<dbReference type="RefSeq" id="WP_207324152.1">
    <property type="nucleotide sequence ID" value="NZ_CP071504.1"/>
</dbReference>
<proteinExistence type="predicted"/>